<dbReference type="Proteomes" id="UP000076408">
    <property type="component" value="Unassembled WGS sequence"/>
</dbReference>
<dbReference type="OMA" id="TGPTIRY"/>
<proteinExistence type="inferred from homology"/>
<feature type="compositionally biased region" description="Low complexity" evidence="3">
    <location>
        <begin position="135"/>
        <end position="146"/>
    </location>
</feature>
<feature type="region of interest" description="Disordered" evidence="3">
    <location>
        <begin position="232"/>
        <end position="261"/>
    </location>
</feature>
<dbReference type="STRING" id="30069.A0A182YRR1"/>
<reference evidence="5" key="2">
    <citation type="submission" date="2020-05" db="UniProtKB">
        <authorList>
            <consortium name="EnsemblMetazoa"/>
        </authorList>
    </citation>
    <scope>IDENTIFICATION</scope>
    <source>
        <strain evidence="5">Indian</strain>
    </source>
</reference>
<dbReference type="VEuPathDB" id="VectorBase:ASTE000184"/>
<protein>
    <recommendedName>
        <fullName evidence="2">Vacuolar protein sorting-associated protein 72 homolog</fullName>
    </recommendedName>
</protein>
<dbReference type="PANTHER" id="PTHR13275:SF4">
    <property type="entry name" value="VACUOLAR PROTEIN SORTING-ASSOCIATED PROTEIN 72 HOMOLOG"/>
    <property type="match status" value="1"/>
</dbReference>
<feature type="compositionally biased region" description="Basic and acidic residues" evidence="3">
    <location>
        <begin position="241"/>
        <end position="258"/>
    </location>
</feature>
<feature type="domain" description="Vps72/YL1 C-terminal" evidence="4">
    <location>
        <begin position="305"/>
        <end position="334"/>
    </location>
</feature>
<feature type="region of interest" description="Disordered" evidence="3">
    <location>
        <begin position="371"/>
        <end position="408"/>
    </location>
</feature>
<evidence type="ECO:0000256" key="3">
    <source>
        <dbReference type="SAM" id="MobiDB-lite"/>
    </source>
</evidence>
<feature type="region of interest" description="Disordered" evidence="3">
    <location>
        <begin position="1"/>
        <end position="152"/>
    </location>
</feature>
<feature type="compositionally biased region" description="Acidic residues" evidence="3">
    <location>
        <begin position="38"/>
        <end position="73"/>
    </location>
</feature>
<dbReference type="VEuPathDB" id="VectorBase:ASTEI11147"/>
<sequence length="408" mass="47100">MAATRERRSNAGRRMASLLNEEEEDEFYKTSYGGFNETVDDGDYVQKNDDEEDIIDSDFSIDENDEPISDMEEESGKGAKRRKMGTVTKAYREPVPKKQAPNKTKEPKPKNERQSTLRKRPKFTVIDSGRKSFRKSTAAKTAATQSRLKQRFEAERKRTRVIRTEEYIPTQEELLEEAGITERENIKSLERFRRMELEKQKIRPTKKKFTGPTIRYFSTAMPIIEEVYDPNTDVDPLSISDPKEPEETNDKATREKSVKRGKKKSTVMEVTGQYERTFITFENDIDNKVFDSYFPKQDTARKHRQICAVTRLPARYYDPITQLPYRNMQAFKILREAYYQQLEERGNTDNPDVARWLEWRKKIKEYRVTTMKKMQSAASANPKPPAAGGTAGGSPMKLASTAAGGTTK</sequence>
<organism evidence="5 6">
    <name type="scientific">Anopheles stephensi</name>
    <name type="common">Indo-Pakistan malaria mosquito</name>
    <dbReference type="NCBI Taxonomy" id="30069"/>
    <lineage>
        <taxon>Eukaryota</taxon>
        <taxon>Metazoa</taxon>
        <taxon>Ecdysozoa</taxon>
        <taxon>Arthropoda</taxon>
        <taxon>Hexapoda</taxon>
        <taxon>Insecta</taxon>
        <taxon>Pterygota</taxon>
        <taxon>Neoptera</taxon>
        <taxon>Endopterygota</taxon>
        <taxon>Diptera</taxon>
        <taxon>Nematocera</taxon>
        <taxon>Culicoidea</taxon>
        <taxon>Culicidae</taxon>
        <taxon>Anophelinae</taxon>
        <taxon>Anopheles</taxon>
    </lineage>
</organism>
<name>A0A182YRR1_ANOST</name>
<dbReference type="InterPro" id="IPR013272">
    <property type="entry name" value="Vps72/YL1_C"/>
</dbReference>
<evidence type="ECO:0000256" key="1">
    <source>
        <dbReference type="ARBA" id="ARBA00006832"/>
    </source>
</evidence>
<comment type="similarity">
    <text evidence="1">Belongs to the VPS72/YL1 family.</text>
</comment>
<evidence type="ECO:0000313" key="6">
    <source>
        <dbReference type="Proteomes" id="UP000076408"/>
    </source>
</evidence>
<feature type="compositionally biased region" description="Basic and acidic residues" evidence="3">
    <location>
        <begin position="103"/>
        <end position="115"/>
    </location>
</feature>
<keyword evidence="6" id="KW-1185">Reference proteome</keyword>
<dbReference type="VEuPathDB" id="VectorBase:ASTEI20_032612"/>
<dbReference type="InterPro" id="IPR046757">
    <property type="entry name" value="YL1_N"/>
</dbReference>
<dbReference type="SMART" id="SM00993">
    <property type="entry name" value="YL1_C"/>
    <property type="match status" value="1"/>
</dbReference>
<dbReference type="Pfam" id="PF05764">
    <property type="entry name" value="YL1"/>
    <property type="match status" value="1"/>
</dbReference>
<dbReference type="EnsemblMetazoa" id="ASTEI11147-RA">
    <property type="protein sequence ID" value="ASTEI11147-PA"/>
    <property type="gene ID" value="ASTEI11147"/>
</dbReference>
<reference evidence="6" key="1">
    <citation type="journal article" date="2014" name="Genome Biol.">
        <title>Genome analysis of a major urban malaria vector mosquito, Anopheles stephensi.</title>
        <authorList>
            <person name="Jiang X."/>
            <person name="Peery A."/>
            <person name="Hall A.B."/>
            <person name="Sharma A."/>
            <person name="Chen X.G."/>
            <person name="Waterhouse R.M."/>
            <person name="Komissarov A."/>
            <person name="Riehle M.M."/>
            <person name="Shouche Y."/>
            <person name="Sharakhova M.V."/>
            <person name="Lawson D."/>
            <person name="Pakpour N."/>
            <person name="Arensburger P."/>
            <person name="Davidson V.L."/>
            <person name="Eiglmeier K."/>
            <person name="Emrich S."/>
            <person name="George P."/>
            <person name="Kennedy R.C."/>
            <person name="Mane S.P."/>
            <person name="Maslen G."/>
            <person name="Oringanje C."/>
            <person name="Qi Y."/>
            <person name="Settlage R."/>
            <person name="Tojo M."/>
            <person name="Tubio J.M."/>
            <person name="Unger M.F."/>
            <person name="Wang B."/>
            <person name="Vernick K.D."/>
            <person name="Ribeiro J.M."/>
            <person name="James A.A."/>
            <person name="Michel K."/>
            <person name="Riehle M.A."/>
            <person name="Luckhart S."/>
            <person name="Sharakhov I.V."/>
            <person name="Tu Z."/>
        </authorList>
    </citation>
    <scope>NUCLEOTIDE SEQUENCE [LARGE SCALE GENOMIC DNA]</scope>
    <source>
        <strain evidence="6">Indian</strain>
    </source>
</reference>
<dbReference type="Pfam" id="PF08265">
    <property type="entry name" value="YL1_C"/>
    <property type="match status" value="1"/>
</dbReference>
<accession>A0A182YRR1</accession>
<dbReference type="AlphaFoldDB" id="A0A182YRR1"/>
<evidence type="ECO:0000259" key="4">
    <source>
        <dbReference type="SMART" id="SM00993"/>
    </source>
</evidence>
<dbReference type="GO" id="GO:0005634">
    <property type="term" value="C:nucleus"/>
    <property type="evidence" value="ECO:0007669"/>
    <property type="project" value="TreeGrafter"/>
</dbReference>
<evidence type="ECO:0000256" key="2">
    <source>
        <dbReference type="ARBA" id="ARBA00020000"/>
    </source>
</evidence>
<evidence type="ECO:0000313" key="5">
    <source>
        <dbReference type="EnsemblMetazoa" id="ASTEI11147-PA"/>
    </source>
</evidence>
<dbReference type="PANTHER" id="PTHR13275">
    <property type="entry name" value="YL-1 PROTEIN TRANSCRIPTION FACTOR-LIKE 1"/>
    <property type="match status" value="1"/>
</dbReference>